<dbReference type="InterPro" id="IPR017853">
    <property type="entry name" value="GH"/>
</dbReference>
<dbReference type="GO" id="GO:0006080">
    <property type="term" value="P:substituted mannan metabolic process"/>
    <property type="evidence" value="ECO:0007669"/>
    <property type="project" value="InterPro"/>
</dbReference>
<evidence type="ECO:0000256" key="4">
    <source>
        <dbReference type="PROSITE-ProRule" id="PRU01100"/>
    </source>
</evidence>
<dbReference type="EMBL" id="KZ613940">
    <property type="protein sequence ID" value="PMD45547.1"/>
    <property type="molecule type" value="Genomic_DNA"/>
</dbReference>
<feature type="active site" description="Nucleophile" evidence="4">
    <location>
        <position position="256"/>
    </location>
</feature>
<dbReference type="InterPro" id="IPR022790">
    <property type="entry name" value="GH26_dom"/>
</dbReference>
<evidence type="ECO:0000313" key="8">
    <source>
        <dbReference type="Proteomes" id="UP000235786"/>
    </source>
</evidence>
<feature type="domain" description="GH26" evidence="6">
    <location>
        <begin position="27"/>
        <end position="323"/>
    </location>
</feature>
<evidence type="ECO:0000256" key="5">
    <source>
        <dbReference type="SAM" id="SignalP"/>
    </source>
</evidence>
<feature type="chain" id="PRO_5014357382" evidence="5">
    <location>
        <begin position="19"/>
        <end position="332"/>
    </location>
</feature>
<evidence type="ECO:0000256" key="1">
    <source>
        <dbReference type="ARBA" id="ARBA00007754"/>
    </source>
</evidence>
<dbReference type="SUPFAM" id="SSF51445">
    <property type="entry name" value="(Trans)glycosidases"/>
    <property type="match status" value="1"/>
</dbReference>
<dbReference type="PANTHER" id="PTHR40079">
    <property type="entry name" value="MANNAN ENDO-1,4-BETA-MANNOSIDASE E-RELATED"/>
    <property type="match status" value="1"/>
</dbReference>
<keyword evidence="3 4" id="KW-0326">Glycosidase</keyword>
<dbReference type="Proteomes" id="UP000235786">
    <property type="component" value="Unassembled WGS sequence"/>
</dbReference>
<dbReference type="Gene3D" id="3.20.20.80">
    <property type="entry name" value="Glycosidases"/>
    <property type="match status" value="1"/>
</dbReference>
<keyword evidence="5" id="KW-0732">Signal</keyword>
<evidence type="ECO:0000256" key="2">
    <source>
        <dbReference type="ARBA" id="ARBA00022801"/>
    </source>
</evidence>
<evidence type="ECO:0000313" key="7">
    <source>
        <dbReference type="EMBL" id="PMD45547.1"/>
    </source>
</evidence>
<name>A0A2J6S472_HYAVF</name>
<sequence>MMFYTFSTIVGLLAIVSSTSPINLKKRLSNSLGESLGIKSDSMISYDSIYFGYAPNYDPSVTMAALNGATGQKGATYNVYSQITSTNVNSGSYDGNDQYPTSDIIDSGAVLIASLMTSVDWTDITSGLCESVAEYFADTFTSQGVTVWLRFAHEMNYYAAVGTYPGGLNYGQFMTAWQNMYTAIKDNDKIFMFWSPNDDTSSEPVAPWWPGKEYVDIVGMDYYPNADDGLPSFASAYGNFYDTYASANELPFAIGETGTQLSDGDSASTAQKEQWLKNIINPSAGFGSYSEYYVSATWFEYGPPTNSIDYYVVYGQSESTVEETISNTENGS</sequence>
<keyword evidence="2 4" id="KW-0378">Hydrolase</keyword>
<dbReference type="GO" id="GO:0016985">
    <property type="term" value="F:mannan endo-1,4-beta-mannosidase activity"/>
    <property type="evidence" value="ECO:0007669"/>
    <property type="project" value="InterPro"/>
</dbReference>
<dbReference type="OrthoDB" id="428177at2759"/>
<dbReference type="PANTHER" id="PTHR40079:SF6">
    <property type="entry name" value="GH26 DOMAIN-CONTAINING PROTEIN"/>
    <property type="match status" value="1"/>
</dbReference>
<feature type="signal peptide" evidence="5">
    <location>
        <begin position="1"/>
        <end position="18"/>
    </location>
</feature>
<protein>
    <submittedName>
        <fullName evidence="7">Glycoside hydrolase family 26 protein</fullName>
    </submittedName>
</protein>
<reference evidence="7 8" key="1">
    <citation type="submission" date="2016-04" db="EMBL/GenBank/DDBJ databases">
        <title>A degradative enzymes factory behind the ericoid mycorrhizal symbiosis.</title>
        <authorList>
            <consortium name="DOE Joint Genome Institute"/>
            <person name="Martino E."/>
            <person name="Morin E."/>
            <person name="Grelet G."/>
            <person name="Kuo A."/>
            <person name="Kohler A."/>
            <person name="Daghino S."/>
            <person name="Barry K."/>
            <person name="Choi C."/>
            <person name="Cichocki N."/>
            <person name="Clum A."/>
            <person name="Copeland A."/>
            <person name="Hainaut M."/>
            <person name="Haridas S."/>
            <person name="Labutti K."/>
            <person name="Lindquist E."/>
            <person name="Lipzen A."/>
            <person name="Khouja H.-R."/>
            <person name="Murat C."/>
            <person name="Ohm R."/>
            <person name="Olson A."/>
            <person name="Spatafora J."/>
            <person name="Veneault-Fourrey C."/>
            <person name="Henrissat B."/>
            <person name="Grigoriev I."/>
            <person name="Martin F."/>
            <person name="Perotto S."/>
        </authorList>
    </citation>
    <scope>NUCLEOTIDE SEQUENCE [LARGE SCALE GENOMIC DNA]</scope>
    <source>
        <strain evidence="7 8">F</strain>
    </source>
</reference>
<gene>
    <name evidence="7" type="ORF">L207DRAFT_629985</name>
</gene>
<accession>A0A2J6S472</accession>
<evidence type="ECO:0000256" key="3">
    <source>
        <dbReference type="ARBA" id="ARBA00023295"/>
    </source>
</evidence>
<comment type="similarity">
    <text evidence="1 4">Belongs to the glycosyl hydrolase 26 family.</text>
</comment>
<proteinExistence type="inferred from homology"/>
<feature type="active site" description="Proton donor" evidence="4">
    <location>
        <position position="154"/>
    </location>
</feature>
<dbReference type="PROSITE" id="PS51764">
    <property type="entry name" value="GH26"/>
    <property type="match status" value="1"/>
</dbReference>
<dbReference type="InterPro" id="IPR000805">
    <property type="entry name" value="Glyco_hydro_26"/>
</dbReference>
<evidence type="ECO:0000259" key="6">
    <source>
        <dbReference type="PROSITE" id="PS51764"/>
    </source>
</evidence>
<dbReference type="AlphaFoldDB" id="A0A2J6S472"/>
<keyword evidence="8" id="KW-1185">Reference proteome</keyword>
<dbReference type="Pfam" id="PF02156">
    <property type="entry name" value="Glyco_hydro_26"/>
    <property type="match status" value="1"/>
</dbReference>
<organism evidence="7 8">
    <name type="scientific">Hyaloscypha variabilis (strain UAMH 11265 / GT02V1 / F)</name>
    <name type="common">Meliniomyces variabilis</name>
    <dbReference type="NCBI Taxonomy" id="1149755"/>
    <lineage>
        <taxon>Eukaryota</taxon>
        <taxon>Fungi</taxon>
        <taxon>Dikarya</taxon>
        <taxon>Ascomycota</taxon>
        <taxon>Pezizomycotina</taxon>
        <taxon>Leotiomycetes</taxon>
        <taxon>Helotiales</taxon>
        <taxon>Hyaloscyphaceae</taxon>
        <taxon>Hyaloscypha</taxon>
        <taxon>Hyaloscypha variabilis</taxon>
    </lineage>
</organism>